<dbReference type="Proteomes" id="UP000708576">
    <property type="component" value="Unassembled WGS sequence"/>
</dbReference>
<dbReference type="RefSeq" id="WP_212214860.1">
    <property type="nucleotide sequence ID" value="NZ_JAGUCO010000003.1"/>
</dbReference>
<accession>A0ABS5JSI9</accession>
<evidence type="ECO:0000313" key="8">
    <source>
        <dbReference type="EMBL" id="MBS2097855.1"/>
    </source>
</evidence>
<evidence type="ECO:0000313" key="9">
    <source>
        <dbReference type="Proteomes" id="UP000708576"/>
    </source>
</evidence>
<keyword evidence="9" id="KW-1185">Reference proteome</keyword>
<dbReference type="CDD" id="cd00093">
    <property type="entry name" value="HTH_XRE"/>
    <property type="match status" value="1"/>
</dbReference>
<comment type="subcellular location">
    <subcellularLocation>
        <location evidence="1">Membrane</location>
        <topology evidence="1">Multi-pass membrane protein</topology>
    </subcellularLocation>
</comment>
<keyword evidence="3 6" id="KW-1133">Transmembrane helix</keyword>
<feature type="domain" description="HTH cro/C1-type" evidence="7">
    <location>
        <begin position="7"/>
        <end position="61"/>
    </location>
</feature>
<keyword evidence="2 6" id="KW-0812">Transmembrane</keyword>
<name>A0ABS5JSI9_9BACT</name>
<dbReference type="InterPro" id="IPR001387">
    <property type="entry name" value="Cro/C1-type_HTH"/>
</dbReference>
<dbReference type="PANTHER" id="PTHR46797:SF1">
    <property type="entry name" value="METHYLPHOSPHONATE SYNTHASE"/>
    <property type="match status" value="1"/>
</dbReference>
<gene>
    <name evidence="8" type="ORF">KEM10_06150</name>
</gene>
<dbReference type="Pfam" id="PF09685">
    <property type="entry name" value="MamF_MmsF"/>
    <property type="match status" value="1"/>
</dbReference>
<feature type="transmembrane region" description="Helical" evidence="6">
    <location>
        <begin position="112"/>
        <end position="136"/>
    </location>
</feature>
<feature type="transmembrane region" description="Helical" evidence="6">
    <location>
        <begin position="78"/>
        <end position="100"/>
    </location>
</feature>
<dbReference type="PANTHER" id="PTHR46797">
    <property type="entry name" value="HTH-TYPE TRANSCRIPTIONAL REGULATOR"/>
    <property type="match status" value="1"/>
</dbReference>
<reference evidence="8 9" key="1">
    <citation type="journal article" date="2015" name="Int. J. Syst. Evol. Microbiol.">
        <title>Carboxylicivirga linearis sp. nov., isolated from a sea cucumber culture pond.</title>
        <authorList>
            <person name="Wang F.Q."/>
            <person name="Zhou Y.X."/>
            <person name="Lin X.Z."/>
            <person name="Chen G.J."/>
            <person name="Du Z.J."/>
        </authorList>
    </citation>
    <scope>NUCLEOTIDE SEQUENCE [LARGE SCALE GENOMIC DNA]</scope>
    <source>
        <strain evidence="8 9">FB218</strain>
    </source>
</reference>
<evidence type="ECO:0000256" key="6">
    <source>
        <dbReference type="SAM" id="Phobius"/>
    </source>
</evidence>
<organism evidence="8 9">
    <name type="scientific">Carboxylicivirga linearis</name>
    <dbReference type="NCBI Taxonomy" id="1628157"/>
    <lineage>
        <taxon>Bacteria</taxon>
        <taxon>Pseudomonadati</taxon>
        <taxon>Bacteroidota</taxon>
        <taxon>Bacteroidia</taxon>
        <taxon>Marinilabiliales</taxon>
        <taxon>Marinilabiliaceae</taxon>
        <taxon>Carboxylicivirga</taxon>
    </lineage>
</organism>
<keyword evidence="4" id="KW-0238">DNA-binding</keyword>
<evidence type="ECO:0000256" key="3">
    <source>
        <dbReference type="ARBA" id="ARBA00022989"/>
    </source>
</evidence>
<proteinExistence type="predicted"/>
<dbReference type="Pfam" id="PF01381">
    <property type="entry name" value="HTH_3"/>
    <property type="match status" value="1"/>
</dbReference>
<dbReference type="SUPFAM" id="SSF47413">
    <property type="entry name" value="lambda repressor-like DNA-binding domains"/>
    <property type="match status" value="1"/>
</dbReference>
<feature type="transmembrane region" description="Helical" evidence="6">
    <location>
        <begin position="142"/>
        <end position="164"/>
    </location>
</feature>
<dbReference type="SMART" id="SM00530">
    <property type="entry name" value="HTH_XRE"/>
    <property type="match status" value="1"/>
</dbReference>
<evidence type="ECO:0000256" key="2">
    <source>
        <dbReference type="ARBA" id="ARBA00022692"/>
    </source>
</evidence>
<evidence type="ECO:0000256" key="4">
    <source>
        <dbReference type="ARBA" id="ARBA00023125"/>
    </source>
</evidence>
<dbReference type="InterPro" id="IPR010982">
    <property type="entry name" value="Lambda_DNA-bd_dom_sf"/>
</dbReference>
<dbReference type="Gene3D" id="1.10.260.40">
    <property type="entry name" value="lambda repressor-like DNA-binding domains"/>
    <property type="match status" value="1"/>
</dbReference>
<dbReference type="PROSITE" id="PS50943">
    <property type="entry name" value="HTH_CROC1"/>
    <property type="match status" value="1"/>
</dbReference>
<dbReference type="EMBL" id="JAGUCO010000003">
    <property type="protein sequence ID" value="MBS2097855.1"/>
    <property type="molecule type" value="Genomic_DNA"/>
</dbReference>
<protein>
    <submittedName>
        <fullName evidence="8">Helix-turn-helix domain-containing protein</fullName>
    </submittedName>
</protein>
<evidence type="ECO:0000259" key="7">
    <source>
        <dbReference type="PROSITE" id="PS50943"/>
    </source>
</evidence>
<keyword evidence="5 6" id="KW-0472">Membrane</keyword>
<evidence type="ECO:0000256" key="5">
    <source>
        <dbReference type="ARBA" id="ARBA00023136"/>
    </source>
</evidence>
<comment type="caution">
    <text evidence="8">The sequence shown here is derived from an EMBL/GenBank/DDBJ whole genome shotgun (WGS) entry which is preliminary data.</text>
</comment>
<dbReference type="InterPro" id="IPR019109">
    <property type="entry name" value="MamF_MmsF"/>
</dbReference>
<evidence type="ECO:0000256" key="1">
    <source>
        <dbReference type="ARBA" id="ARBA00004141"/>
    </source>
</evidence>
<sequence length="182" mass="20628">METGKLIKELRLKKGMTQEELADKTEVSTRTIQRIENGDVDPRSYTLQMIAKALEVDFSLFVNTKTDESDNTIQGTEINWLAFLHLSGLIPILIPTLLMWNRKKDKTKEMLTHFRAVVSFQLIILAISLAGLWVYWHSHQLIPFVGALLAGGLVSIVNTIQVLSGKPFIHPFFKHTDISRKG</sequence>
<dbReference type="InterPro" id="IPR050807">
    <property type="entry name" value="TransReg_Diox_bact_type"/>
</dbReference>